<accession>A0AAW8TVG5</accession>
<feature type="compositionally biased region" description="Basic and acidic residues" evidence="1">
    <location>
        <begin position="1"/>
        <end position="21"/>
    </location>
</feature>
<evidence type="ECO:0000313" key="2">
    <source>
        <dbReference type="EMBL" id="MDT2797132.1"/>
    </source>
</evidence>
<evidence type="ECO:0000313" key="3">
    <source>
        <dbReference type="Proteomes" id="UP001255696"/>
    </source>
</evidence>
<sequence length="141" mass="15788">MANEENLKKIRSTSEARELGKKGGKASGKSRRKKANLKNALNTILTAEATSETAQILEELGFENTNEMAIMFSLTQQAMKGNVRAIELINKMATSEKDDLDRKEQRARIKALEIANKAASEHQNIQDEQLIIVDEWKDEDG</sequence>
<proteinExistence type="predicted"/>
<organism evidence="2 3">
    <name type="scientific">Enterococcus cecorum</name>
    <dbReference type="NCBI Taxonomy" id="44008"/>
    <lineage>
        <taxon>Bacteria</taxon>
        <taxon>Bacillati</taxon>
        <taxon>Bacillota</taxon>
        <taxon>Bacilli</taxon>
        <taxon>Lactobacillales</taxon>
        <taxon>Enterococcaceae</taxon>
        <taxon>Enterococcus</taxon>
    </lineage>
</organism>
<feature type="region of interest" description="Disordered" evidence="1">
    <location>
        <begin position="1"/>
        <end position="35"/>
    </location>
</feature>
<dbReference type="Proteomes" id="UP001255696">
    <property type="component" value="Unassembled WGS sequence"/>
</dbReference>
<evidence type="ECO:0000256" key="1">
    <source>
        <dbReference type="SAM" id="MobiDB-lite"/>
    </source>
</evidence>
<protein>
    <submittedName>
        <fullName evidence="2">Stress-induced protein</fullName>
    </submittedName>
</protein>
<dbReference type="EMBL" id="JARQBI010000017">
    <property type="protein sequence ID" value="MDT2797132.1"/>
    <property type="molecule type" value="Genomic_DNA"/>
</dbReference>
<gene>
    <name evidence="2" type="ORF">P7H47_07740</name>
</gene>
<dbReference type="AlphaFoldDB" id="A0AAW8TVG5"/>
<reference evidence="2" key="1">
    <citation type="submission" date="2023-03" db="EMBL/GenBank/DDBJ databases">
        <authorList>
            <person name="Shen W."/>
            <person name="Cai J."/>
        </authorList>
    </citation>
    <scope>NUCLEOTIDE SEQUENCE</scope>
    <source>
        <strain evidence="2">B245-2</strain>
    </source>
</reference>
<dbReference type="RefSeq" id="WP_311897804.1">
    <property type="nucleotide sequence ID" value="NZ_JARQBI010000017.1"/>
</dbReference>
<name>A0AAW8TVG5_9ENTE</name>
<comment type="caution">
    <text evidence="2">The sequence shown here is derived from an EMBL/GenBank/DDBJ whole genome shotgun (WGS) entry which is preliminary data.</text>
</comment>
<feature type="compositionally biased region" description="Basic residues" evidence="1">
    <location>
        <begin position="22"/>
        <end position="35"/>
    </location>
</feature>